<dbReference type="EnsemblMetazoa" id="Aqu2.1.30248_001">
    <property type="protein sequence ID" value="Aqu2.1.30248_001"/>
    <property type="gene ID" value="Aqu2.1.30248"/>
</dbReference>
<proteinExistence type="predicted"/>
<keyword evidence="1" id="KW-1133">Transmembrane helix</keyword>
<name>A0A1X7UR49_AMPQE</name>
<dbReference type="AlphaFoldDB" id="A0A1X7UR49"/>
<protein>
    <submittedName>
        <fullName evidence="2">Uncharacterized protein</fullName>
    </submittedName>
</protein>
<accession>A0A1X7UR49</accession>
<keyword evidence="1" id="KW-0472">Membrane</keyword>
<sequence>MARRMANETVETSVETLPLVPSKDLESSMKDLATLGNKEYEHPVSEYQYLREVWEEHKVSNEKEKKIAIEKSGAIWSLIISTYLFPLFGAMILFYACNYWLMTRLPVDITFCLMSQFQTKGMETYKNQEETAAMIKEVSDYLGKMFQNDYANLPKYNQ</sequence>
<evidence type="ECO:0000256" key="1">
    <source>
        <dbReference type="SAM" id="Phobius"/>
    </source>
</evidence>
<keyword evidence="1" id="KW-0812">Transmembrane</keyword>
<reference evidence="2" key="1">
    <citation type="submission" date="2017-05" db="UniProtKB">
        <authorList>
            <consortium name="EnsemblMetazoa"/>
        </authorList>
    </citation>
    <scope>IDENTIFICATION</scope>
</reference>
<feature type="transmembrane region" description="Helical" evidence="1">
    <location>
        <begin position="73"/>
        <end position="96"/>
    </location>
</feature>
<dbReference type="InParanoid" id="A0A1X7UR49"/>
<evidence type="ECO:0000313" key="2">
    <source>
        <dbReference type="EnsemblMetazoa" id="Aqu2.1.30248_001"/>
    </source>
</evidence>
<organism evidence="2">
    <name type="scientific">Amphimedon queenslandica</name>
    <name type="common">Sponge</name>
    <dbReference type="NCBI Taxonomy" id="400682"/>
    <lineage>
        <taxon>Eukaryota</taxon>
        <taxon>Metazoa</taxon>
        <taxon>Porifera</taxon>
        <taxon>Demospongiae</taxon>
        <taxon>Heteroscleromorpha</taxon>
        <taxon>Haplosclerida</taxon>
        <taxon>Niphatidae</taxon>
        <taxon>Amphimedon</taxon>
    </lineage>
</organism>